<evidence type="ECO:0000256" key="1">
    <source>
        <dbReference type="ARBA" id="ARBA00007158"/>
    </source>
</evidence>
<feature type="compositionally biased region" description="Acidic residues" evidence="14">
    <location>
        <begin position="894"/>
        <end position="903"/>
    </location>
</feature>
<feature type="region of interest" description="Disordered" evidence="14">
    <location>
        <begin position="515"/>
        <end position="545"/>
    </location>
</feature>
<dbReference type="GO" id="GO:0003677">
    <property type="term" value="F:DNA binding"/>
    <property type="evidence" value="ECO:0007669"/>
    <property type="project" value="UniProtKB-KW"/>
</dbReference>
<feature type="region of interest" description="Disordered" evidence="14">
    <location>
        <begin position="292"/>
        <end position="396"/>
    </location>
</feature>
<evidence type="ECO:0000256" key="3">
    <source>
        <dbReference type="ARBA" id="ARBA00022491"/>
    </source>
</evidence>
<evidence type="ECO:0000256" key="4">
    <source>
        <dbReference type="ARBA" id="ARBA00022723"/>
    </source>
</evidence>
<dbReference type="InterPro" id="IPR013087">
    <property type="entry name" value="Znf_C2H2_type"/>
</dbReference>
<feature type="compositionally biased region" description="Basic and acidic residues" evidence="14">
    <location>
        <begin position="730"/>
        <end position="761"/>
    </location>
</feature>
<feature type="domain" description="C2H2-type" evidence="15">
    <location>
        <begin position="1262"/>
        <end position="1290"/>
    </location>
</feature>
<feature type="domain" description="C2H2-type" evidence="15">
    <location>
        <begin position="1194"/>
        <end position="1221"/>
    </location>
</feature>
<feature type="compositionally biased region" description="Polar residues" evidence="14">
    <location>
        <begin position="938"/>
        <end position="953"/>
    </location>
</feature>
<dbReference type="PROSITE" id="PS50157">
    <property type="entry name" value="ZINC_FINGER_C2H2_2"/>
    <property type="match status" value="3"/>
</dbReference>
<keyword evidence="12" id="KW-0539">Nucleus</keyword>
<evidence type="ECO:0000256" key="5">
    <source>
        <dbReference type="ARBA" id="ARBA00022737"/>
    </source>
</evidence>
<feature type="compositionally biased region" description="Polar residues" evidence="14">
    <location>
        <begin position="515"/>
        <end position="525"/>
    </location>
</feature>
<keyword evidence="7" id="KW-0862">Zinc</keyword>
<reference evidence="16 17" key="1">
    <citation type="submission" date="2017-12" db="EMBL/GenBank/DDBJ databases">
        <title>Integrating genomic resources of turbot (Scophthalmus maximus) in depth evaluation of genetic and physical mapping variation across individuals.</title>
        <authorList>
            <person name="Martinez P."/>
        </authorList>
    </citation>
    <scope>NUCLEOTIDE SEQUENCE [LARGE SCALE GENOMIC DNA]</scope>
</reference>
<dbReference type="STRING" id="52904.ENSSMAP00000031373"/>
<evidence type="ECO:0000256" key="13">
    <source>
        <dbReference type="PROSITE-ProRule" id="PRU00042"/>
    </source>
</evidence>
<evidence type="ECO:0000256" key="12">
    <source>
        <dbReference type="ARBA" id="ARBA00023242"/>
    </source>
</evidence>
<feature type="compositionally biased region" description="Basic and acidic residues" evidence="14">
    <location>
        <begin position="357"/>
        <end position="370"/>
    </location>
</feature>
<keyword evidence="9" id="KW-0238">DNA-binding</keyword>
<feature type="compositionally biased region" description="Basic and acidic residues" evidence="14">
    <location>
        <begin position="379"/>
        <end position="396"/>
    </location>
</feature>
<feature type="compositionally biased region" description="Acidic residues" evidence="14">
    <location>
        <begin position="293"/>
        <end position="318"/>
    </location>
</feature>
<feature type="compositionally biased region" description="Basic and acidic residues" evidence="14">
    <location>
        <begin position="319"/>
        <end position="334"/>
    </location>
</feature>
<sequence length="1301" mass="141974">MAAPHALAATQLKSSAALGAGPTGADEGAGLAVAGTTLNTHVHKGKAPLCERIISTSGWIRATYDSGIIRLYSKRVDTHATCLSAEACEMLNGARLRASESPPVSSAAQRRCDGTFHSDPNALFLLTSGRQPALGAGPTGADEGAGLAVAGTTLNTHVHKGKAPLCERIISTSGWIRATYDSGIIRLYSKRVDTHATCLSAEACEMLNGARLRASESPPVSSAAQRRCDGTFHSDPNALFLLTSGRQRVLSPRGPVVSNWTRASAWPPCVKTESEPRKNLIYRAQCSASLYVPDEDGVPQDALAEEDGENDTQTEEECSEKTSPKVSEDRELDNKSTNTYSNQNSPISVLSNQEAELESRLSDSSDRLSDFKTSSPPESQRDEESRGSKHKEEMGSSLEKMRAAYANFLSDSYWTGIGMDLKLAKNTSKANCDSTNGSTKSEFDWHQDALSKTLQQTLSPRPMSKPNLFSSVHLYRQTTKPCGSVFTGASRFRCKDCSAAYDTLVELTVHMNKSGHYQDNNHGKQSNSSASSSKSRKRNLQDMEGKEDAQKVLKCMFCGHSFDSLQDLSVHMIKTKHYQKVPLKEPIPVITPKLLPPSKKRAFETVRPCSPDSTTGVSGYAEAQRAALSNAHNNRYGYQNGASYTWQFETCKSQILKCMECGSSHDTLQQLTTHMMVTGHFIKVTNSASKKGKQLALDPLAIEKIQGLAEPVASDNEGEKVSPKNASPGRSERDSQGEGTSDKMEETEAKDDKQESEDQKADNGPFKYPYLREEDLEQESGGGGDILKSLANTVASAINKAQTGTPSWSAYPSIHAAYQLSGIIKSTPLSASPPTQLKQTFNHKLRPIAPKGKLFHGAVGVDAPQGQHQNVDIKKEKVGISDGKESQNIKFDLLENDDSDCQDDSSSSSKLDADYVNEGSEAMKGKLSPDFSDRGKTPSPSASNGRSTASEPLSDTPDILGINPLSALQSVLNNHLGKANKPNNSRIDKLSAHTKSIFADINRSSEKPALGLGNSARNRPDNTFLLVGDDQPIDLTKSKHSKPSSVLLQPSAPIPHKYALSDIADMVKVLPKATTPKPSMPSRIPTMKLESDVRRFEDVSAEVYSVHKRKGRQSNWNPRHLLILQAQFASSLFQTSEGKYLLSDLGPQERMHISKFTGLSMTTISHWLANVKYQLRKTGGTKFLKNMDTGHPIFYCNDCASQFRSPPAFISHLESHLGFQIKDMCKMPVEHQTKVDEPELSKVLSVRATEALVTEEDVDSKFRCKLCCRTFASNHAVKLHLSKTHSKSPDNHSQYVEMDKE</sequence>
<evidence type="ECO:0000259" key="15">
    <source>
        <dbReference type="PROSITE" id="PS50157"/>
    </source>
</evidence>
<keyword evidence="10" id="KW-0371">Homeobox</keyword>
<dbReference type="Pfam" id="PF26094">
    <property type="entry name" value="HTH_TSHZ3"/>
    <property type="match status" value="1"/>
</dbReference>
<evidence type="ECO:0000313" key="16">
    <source>
        <dbReference type="EMBL" id="AWP10107.1"/>
    </source>
</evidence>
<keyword evidence="6 13" id="KW-0863">Zinc-finger</keyword>
<evidence type="ECO:0000256" key="14">
    <source>
        <dbReference type="SAM" id="MobiDB-lite"/>
    </source>
</evidence>
<accession>A0A2U9C0G8</accession>
<dbReference type="GO" id="GO:0000981">
    <property type="term" value="F:DNA-binding transcription factor activity, RNA polymerase II-specific"/>
    <property type="evidence" value="ECO:0007669"/>
    <property type="project" value="TreeGrafter"/>
</dbReference>
<dbReference type="GO" id="GO:0005634">
    <property type="term" value="C:nucleus"/>
    <property type="evidence" value="ECO:0007669"/>
    <property type="project" value="TreeGrafter"/>
</dbReference>
<evidence type="ECO:0000313" key="17">
    <source>
        <dbReference type="Proteomes" id="UP000246464"/>
    </source>
</evidence>
<name>A0A2U9C0G8_SCOMX</name>
<dbReference type="Gene3D" id="3.30.160.60">
    <property type="entry name" value="Classic Zinc Finger"/>
    <property type="match status" value="1"/>
</dbReference>
<feature type="compositionally biased region" description="Polar residues" evidence="14">
    <location>
        <begin position="335"/>
        <end position="354"/>
    </location>
</feature>
<evidence type="ECO:0000256" key="9">
    <source>
        <dbReference type="ARBA" id="ARBA00023125"/>
    </source>
</evidence>
<organism evidence="16 17">
    <name type="scientific">Scophthalmus maximus</name>
    <name type="common">Turbot</name>
    <name type="synonym">Psetta maxima</name>
    <dbReference type="NCBI Taxonomy" id="52904"/>
    <lineage>
        <taxon>Eukaryota</taxon>
        <taxon>Metazoa</taxon>
        <taxon>Chordata</taxon>
        <taxon>Craniata</taxon>
        <taxon>Vertebrata</taxon>
        <taxon>Euteleostomi</taxon>
        <taxon>Actinopterygii</taxon>
        <taxon>Neopterygii</taxon>
        <taxon>Teleostei</taxon>
        <taxon>Neoteleostei</taxon>
        <taxon>Acanthomorphata</taxon>
        <taxon>Carangaria</taxon>
        <taxon>Pleuronectiformes</taxon>
        <taxon>Pleuronectoidei</taxon>
        <taxon>Scophthalmidae</taxon>
        <taxon>Scophthalmus</taxon>
    </lineage>
</organism>
<comment type="similarity">
    <text evidence="1">Belongs to the teashirt C2H2-type zinc-finger protein family.</text>
</comment>
<keyword evidence="8" id="KW-0805">Transcription regulation</keyword>
<feature type="region of interest" description="Disordered" evidence="14">
    <location>
        <begin position="709"/>
        <end position="767"/>
    </location>
</feature>
<feature type="region of interest" description="Disordered" evidence="14">
    <location>
        <begin position="891"/>
        <end position="960"/>
    </location>
</feature>
<protein>
    <recommendedName>
        <fullName evidence="15">C2H2-type domain-containing protein</fullName>
    </recommendedName>
</protein>
<keyword evidence="2" id="KW-0217">Developmental protein</keyword>
<keyword evidence="5" id="KW-0677">Repeat</keyword>
<dbReference type="GO" id="GO:0008270">
    <property type="term" value="F:zinc ion binding"/>
    <property type="evidence" value="ECO:0007669"/>
    <property type="project" value="UniProtKB-KW"/>
</dbReference>
<dbReference type="InterPro" id="IPR001356">
    <property type="entry name" value="HD"/>
</dbReference>
<evidence type="ECO:0000256" key="7">
    <source>
        <dbReference type="ARBA" id="ARBA00022833"/>
    </source>
</evidence>
<dbReference type="InterPro" id="IPR027008">
    <property type="entry name" value="Teashirt_fam"/>
</dbReference>
<evidence type="ECO:0000256" key="10">
    <source>
        <dbReference type="ARBA" id="ARBA00023155"/>
    </source>
</evidence>
<proteinExistence type="inferred from homology"/>
<keyword evidence="3" id="KW-0678">Repressor</keyword>
<keyword evidence="4" id="KW-0479">Metal-binding</keyword>
<keyword evidence="17" id="KW-1185">Reference proteome</keyword>
<keyword evidence="11" id="KW-0804">Transcription</keyword>
<dbReference type="Proteomes" id="UP000246464">
    <property type="component" value="Chromosome 11"/>
</dbReference>
<dbReference type="SMART" id="SM00355">
    <property type="entry name" value="ZnF_C2H2"/>
    <property type="match status" value="5"/>
</dbReference>
<dbReference type="InterPro" id="IPR058631">
    <property type="entry name" value="TSHZ1-3_homeodomain"/>
</dbReference>
<evidence type="ECO:0000256" key="11">
    <source>
        <dbReference type="ARBA" id="ARBA00023163"/>
    </source>
</evidence>
<feature type="domain" description="C2H2-type" evidence="15">
    <location>
        <begin position="553"/>
        <end position="582"/>
    </location>
</feature>
<gene>
    <name evidence="16" type="ORF">SMAX5B_014890</name>
</gene>
<dbReference type="PANTHER" id="PTHR12487">
    <property type="entry name" value="TEASHIRT-RELATED"/>
    <property type="match status" value="1"/>
</dbReference>
<evidence type="ECO:0000256" key="6">
    <source>
        <dbReference type="ARBA" id="ARBA00022771"/>
    </source>
</evidence>
<dbReference type="CDD" id="cd00086">
    <property type="entry name" value="homeodomain"/>
    <property type="match status" value="1"/>
</dbReference>
<evidence type="ECO:0000256" key="8">
    <source>
        <dbReference type="ARBA" id="ARBA00023015"/>
    </source>
</evidence>
<dbReference type="PANTHER" id="PTHR12487:SF3">
    <property type="entry name" value="TEASHIRT HOMOLOG 2"/>
    <property type="match status" value="1"/>
</dbReference>
<evidence type="ECO:0000256" key="2">
    <source>
        <dbReference type="ARBA" id="ARBA00022473"/>
    </source>
</evidence>
<dbReference type="PROSITE" id="PS00028">
    <property type="entry name" value="ZINC_FINGER_C2H2_1"/>
    <property type="match status" value="4"/>
</dbReference>
<dbReference type="EMBL" id="CP026253">
    <property type="protein sequence ID" value="AWP10107.1"/>
    <property type="molecule type" value="Genomic_DNA"/>
</dbReference>
<dbReference type="SMART" id="SM00389">
    <property type="entry name" value="HOX"/>
    <property type="match status" value="1"/>
</dbReference>